<dbReference type="EMBL" id="VEVO01000012">
    <property type="protein sequence ID" value="KAF0033719.1"/>
    <property type="molecule type" value="Genomic_DNA"/>
</dbReference>
<evidence type="ECO:0000259" key="30">
    <source>
        <dbReference type="PROSITE" id="PS50929"/>
    </source>
</evidence>
<feature type="transmembrane region" description="Helical" evidence="28">
    <location>
        <begin position="250"/>
        <end position="275"/>
    </location>
</feature>
<evidence type="ECO:0000256" key="15">
    <source>
        <dbReference type="ARBA" id="ARBA00023228"/>
    </source>
</evidence>
<evidence type="ECO:0000256" key="12">
    <source>
        <dbReference type="ARBA" id="ARBA00022967"/>
    </source>
</evidence>
<evidence type="ECO:0000256" key="3">
    <source>
        <dbReference type="ARBA" id="ARBA00006493"/>
    </source>
</evidence>
<evidence type="ECO:0000256" key="17">
    <source>
        <dbReference type="ARBA" id="ARBA00052205"/>
    </source>
</evidence>
<evidence type="ECO:0000256" key="21">
    <source>
        <dbReference type="ARBA" id="ARBA00068474"/>
    </source>
</evidence>
<dbReference type="InterPro" id="IPR003439">
    <property type="entry name" value="ABC_transporter-like_ATP-bd"/>
</dbReference>
<feature type="transmembrane region" description="Helical" evidence="28">
    <location>
        <begin position="115"/>
        <end position="137"/>
    </location>
</feature>
<feature type="transmembrane region" description="Helical" evidence="28">
    <location>
        <begin position="82"/>
        <end position="103"/>
    </location>
</feature>
<dbReference type="FunFam" id="3.40.50.300:FF:000140">
    <property type="entry name" value="Lipid A export ATP-binding/permease protein MsbA"/>
    <property type="match status" value="1"/>
</dbReference>
<evidence type="ECO:0000256" key="10">
    <source>
        <dbReference type="ARBA" id="ARBA00022856"/>
    </source>
</evidence>
<evidence type="ECO:0000256" key="7">
    <source>
        <dbReference type="ARBA" id="ARBA00022741"/>
    </source>
</evidence>
<keyword evidence="9" id="KW-0067">ATP-binding</keyword>
<dbReference type="Pfam" id="PF00005">
    <property type="entry name" value="ABC_tran"/>
    <property type="match status" value="1"/>
</dbReference>
<dbReference type="InterPro" id="IPR029012">
    <property type="entry name" value="Helix_hairpin_bin_sf"/>
</dbReference>
<evidence type="ECO:0000256" key="14">
    <source>
        <dbReference type="ARBA" id="ARBA00023136"/>
    </source>
</evidence>
<dbReference type="GO" id="GO:0005524">
    <property type="term" value="F:ATP binding"/>
    <property type="evidence" value="ECO:0007669"/>
    <property type="project" value="UniProtKB-KW"/>
</dbReference>
<dbReference type="SUPFAM" id="SSF90123">
    <property type="entry name" value="ABC transporter transmembrane region"/>
    <property type="match status" value="1"/>
</dbReference>
<comment type="catalytic activity">
    <reaction evidence="17">
        <text>a [oligopeptide](in) + ATP + H2O = a [oligopeptide](out) + ADP + phosphate + H(+)</text>
        <dbReference type="Rhea" id="RHEA:14429"/>
        <dbReference type="Rhea" id="RHEA-COMP:10531"/>
        <dbReference type="ChEBI" id="CHEBI:15377"/>
        <dbReference type="ChEBI" id="CHEBI:15378"/>
        <dbReference type="ChEBI" id="CHEBI:30616"/>
        <dbReference type="ChEBI" id="CHEBI:43474"/>
        <dbReference type="ChEBI" id="CHEBI:83228"/>
        <dbReference type="ChEBI" id="CHEBI:456216"/>
        <dbReference type="EC" id="7.4.2.6"/>
    </reaction>
    <physiologicalReaction direction="left-to-right" evidence="17">
        <dbReference type="Rhea" id="RHEA:14430"/>
    </physiologicalReaction>
</comment>
<evidence type="ECO:0000256" key="24">
    <source>
        <dbReference type="ARBA" id="ARBA00084061"/>
    </source>
</evidence>
<dbReference type="PROSITE" id="PS50929">
    <property type="entry name" value="ABC_TM1F"/>
    <property type="match status" value="1"/>
</dbReference>
<feature type="region of interest" description="Disordered" evidence="27">
    <location>
        <begin position="1014"/>
        <end position="1130"/>
    </location>
</feature>
<comment type="similarity">
    <text evidence="3">Belongs to the ABC transporter superfamily. ABCB family. MHC peptide exporter (TC 3.A.1.209) subfamily.</text>
</comment>
<feature type="region of interest" description="Disordered" evidence="27">
    <location>
        <begin position="141"/>
        <end position="188"/>
    </location>
</feature>
<dbReference type="SMART" id="SM00382">
    <property type="entry name" value="AAA"/>
    <property type="match status" value="1"/>
</dbReference>
<dbReference type="GO" id="GO:0005765">
    <property type="term" value="C:lysosomal membrane"/>
    <property type="evidence" value="ECO:0007669"/>
    <property type="project" value="UniProtKB-SubCell"/>
</dbReference>
<comment type="function">
    <text evidence="18">ATP-dependent low-affinity peptide transporter which translocates a broad spectrum of peptides from the cytosol to the lysosomal lumen for degradation. Displays a broad peptide length specificity from 6-mer up to at least 59-mer peptides with an optimum of 23-mers. Binds and transports smaller and larger peptides with the same affinity. Favors positively charged, aromatic or hydrophobic residues in the N- and C-terminal positions whereas negatively charged residues as well as asparagine and methionine are not favored.</text>
</comment>
<evidence type="ECO:0000256" key="13">
    <source>
        <dbReference type="ARBA" id="ARBA00022989"/>
    </source>
</evidence>
<feature type="compositionally biased region" description="Pro residues" evidence="27">
    <location>
        <begin position="1111"/>
        <end position="1122"/>
    </location>
</feature>
<keyword evidence="15" id="KW-0458">Lysosome</keyword>
<feature type="region of interest" description="Disordered" evidence="27">
    <location>
        <begin position="775"/>
        <end position="850"/>
    </location>
</feature>
<keyword evidence="10" id="KW-0571">Peptide transport</keyword>
<dbReference type="GO" id="GO:0015031">
    <property type="term" value="P:protein transport"/>
    <property type="evidence" value="ECO:0007669"/>
    <property type="project" value="UniProtKB-UniRule"/>
</dbReference>
<gene>
    <name evidence="32" type="ORF">F2P81_013785</name>
</gene>
<dbReference type="FunFam" id="1.10.287.660:FF:000003">
    <property type="entry name" value="vacuolar protein sorting-associated protein 37B"/>
    <property type="match status" value="1"/>
</dbReference>
<dbReference type="GO" id="GO:0016887">
    <property type="term" value="F:ATP hydrolysis activity"/>
    <property type="evidence" value="ECO:0007669"/>
    <property type="project" value="InterPro"/>
</dbReference>
<keyword evidence="26" id="KW-0175">Coiled coil</keyword>
<feature type="domain" description="ABC transmembrane type-1" evidence="30">
    <location>
        <begin position="211"/>
        <end position="492"/>
    </location>
</feature>
<evidence type="ECO:0000259" key="31">
    <source>
        <dbReference type="PROSITE" id="PS51314"/>
    </source>
</evidence>
<dbReference type="GO" id="GO:0036258">
    <property type="term" value="P:multivesicular body assembly"/>
    <property type="evidence" value="ECO:0007669"/>
    <property type="project" value="UniProtKB-ARBA"/>
</dbReference>
<evidence type="ECO:0000256" key="9">
    <source>
        <dbReference type="ARBA" id="ARBA00022840"/>
    </source>
</evidence>
<reference evidence="32 33" key="1">
    <citation type="submission" date="2019-06" db="EMBL/GenBank/DDBJ databases">
        <title>Draft genomes of female and male turbot (Scophthalmus maximus).</title>
        <authorList>
            <person name="Xu H."/>
            <person name="Xu X.-W."/>
            <person name="Shao C."/>
            <person name="Chen S."/>
        </authorList>
    </citation>
    <scope>NUCLEOTIDE SEQUENCE [LARGE SCALE GENOMIC DNA]</scope>
    <source>
        <strain evidence="32">Ysfricsl-2016a</strain>
        <tissue evidence="32">Blood</tissue>
    </source>
</reference>
<feature type="transmembrane region" description="Helical" evidence="28">
    <location>
        <begin position="206"/>
        <end position="230"/>
    </location>
</feature>
<dbReference type="InterPro" id="IPR036640">
    <property type="entry name" value="ABC1_TM_sf"/>
</dbReference>
<dbReference type="InterPro" id="IPR017871">
    <property type="entry name" value="ABC_transporter-like_CS"/>
</dbReference>
<dbReference type="Gene3D" id="1.10.287.660">
    <property type="entry name" value="Helix hairpin bin"/>
    <property type="match status" value="1"/>
</dbReference>
<evidence type="ECO:0000256" key="25">
    <source>
        <dbReference type="PROSITE-ProRule" id="PRU00646"/>
    </source>
</evidence>
<dbReference type="InterPro" id="IPR027417">
    <property type="entry name" value="P-loop_NTPase"/>
</dbReference>
<dbReference type="Gene3D" id="1.20.1560.10">
    <property type="entry name" value="ABC transporter type 1, transmembrane domain"/>
    <property type="match status" value="1"/>
</dbReference>
<feature type="compositionally biased region" description="Basic and acidic residues" evidence="27">
    <location>
        <begin position="177"/>
        <end position="187"/>
    </location>
</feature>
<evidence type="ECO:0000256" key="19">
    <source>
        <dbReference type="ARBA" id="ARBA00062472"/>
    </source>
</evidence>
<evidence type="ECO:0000256" key="6">
    <source>
        <dbReference type="ARBA" id="ARBA00022692"/>
    </source>
</evidence>
<keyword evidence="5 25" id="KW-0813">Transport</keyword>
<feature type="compositionally biased region" description="Basic residues" evidence="27">
    <location>
        <begin position="807"/>
        <end position="819"/>
    </location>
</feature>
<dbReference type="PANTHER" id="PTHR43394:SF21">
    <property type="entry name" value="ATP BINDING CASSETTE SUBFAMILY B MEMBER 9"/>
    <property type="match status" value="1"/>
</dbReference>
<dbReference type="GO" id="GO:0039702">
    <property type="term" value="P:viral budding via host ESCRT complex"/>
    <property type="evidence" value="ECO:0007669"/>
    <property type="project" value="UniProtKB-ARBA"/>
</dbReference>
<evidence type="ECO:0000256" key="22">
    <source>
        <dbReference type="ARBA" id="ARBA00079330"/>
    </source>
</evidence>
<evidence type="ECO:0000313" key="32">
    <source>
        <dbReference type="EMBL" id="KAF0033719.1"/>
    </source>
</evidence>
<dbReference type="GO" id="GO:0031902">
    <property type="term" value="C:late endosome membrane"/>
    <property type="evidence" value="ECO:0007669"/>
    <property type="project" value="UniProtKB-SubCell"/>
</dbReference>
<evidence type="ECO:0000256" key="26">
    <source>
        <dbReference type="SAM" id="Coils"/>
    </source>
</evidence>
<feature type="compositionally biased region" description="Acidic residues" evidence="27">
    <location>
        <begin position="154"/>
        <end position="171"/>
    </location>
</feature>
<keyword evidence="6 28" id="KW-0812">Transmembrane</keyword>
<comment type="subunit">
    <text evidence="19">Homodimer. Interacts (via TMD0 region) with LAMP1; this interaction strongly stabilizes ABCB9 and protects ABCB9 against lysosomal degradation. Interacts (via TMD0 region) with LAMP2 (isoform LAMP-2B). Interacts (via TMD0) with YIF1B; this interaction allows (but is not essential) the ER-to-Golgi trafficking and strongly depends on a salt bridge within TMD0.</text>
</comment>
<dbReference type="GO" id="GO:0000813">
    <property type="term" value="C:ESCRT I complex"/>
    <property type="evidence" value="ECO:0007669"/>
    <property type="project" value="UniProtKB-ARBA"/>
</dbReference>
<dbReference type="GO" id="GO:0015421">
    <property type="term" value="F:ABC-type oligopeptide transporter activity"/>
    <property type="evidence" value="ECO:0007669"/>
    <property type="project" value="UniProtKB-EC"/>
</dbReference>
<feature type="domain" description="ABC transporter" evidence="29">
    <location>
        <begin position="525"/>
        <end position="761"/>
    </location>
</feature>
<evidence type="ECO:0000313" key="33">
    <source>
        <dbReference type="Proteomes" id="UP000438429"/>
    </source>
</evidence>
<comment type="similarity">
    <text evidence="4">Belongs to the VPS37 family.</text>
</comment>
<dbReference type="Pfam" id="PF07200">
    <property type="entry name" value="Mod_r"/>
    <property type="match status" value="1"/>
</dbReference>
<dbReference type="InterPro" id="IPR009851">
    <property type="entry name" value="Mod_r"/>
</dbReference>
<keyword evidence="8" id="KW-0967">Endosome</keyword>
<proteinExistence type="inferred from homology"/>
<evidence type="ECO:0000256" key="23">
    <source>
        <dbReference type="ARBA" id="ARBA00083142"/>
    </source>
</evidence>
<dbReference type="AlphaFoldDB" id="A0A6A4SM77"/>
<feature type="transmembrane region" description="Helical" evidence="28">
    <location>
        <begin position="50"/>
        <end position="70"/>
    </location>
</feature>
<dbReference type="InterPro" id="IPR003593">
    <property type="entry name" value="AAA+_ATPase"/>
</dbReference>
<name>A0A6A4SM77_SCOMX</name>
<dbReference type="PROSITE" id="PS51314">
    <property type="entry name" value="VPS37_C"/>
    <property type="match status" value="1"/>
</dbReference>
<feature type="compositionally biased region" description="Basic and acidic residues" evidence="27">
    <location>
        <begin position="777"/>
        <end position="787"/>
    </location>
</feature>
<keyword evidence="13 28" id="KW-1133">Transmembrane helix</keyword>
<evidence type="ECO:0000256" key="11">
    <source>
        <dbReference type="ARBA" id="ARBA00022927"/>
    </source>
</evidence>
<keyword evidence="14 28" id="KW-0472">Membrane</keyword>
<dbReference type="InterPro" id="IPR039421">
    <property type="entry name" value="Type_1_exporter"/>
</dbReference>
<evidence type="ECO:0000256" key="1">
    <source>
        <dbReference type="ARBA" id="ARBA00004155"/>
    </source>
</evidence>
<feature type="coiled-coil region" evidence="26">
    <location>
        <begin position="908"/>
        <end position="935"/>
    </location>
</feature>
<dbReference type="FunFam" id="1.20.1560.10:FF:000031">
    <property type="entry name" value="ATP-binding cassette sub-family B member 9"/>
    <property type="match status" value="1"/>
</dbReference>
<protein>
    <recommendedName>
        <fullName evidence="21">ABC-type oligopeptide transporter ABCB9</fullName>
        <ecNumber evidence="20">7.4.2.6</ecNumber>
    </recommendedName>
    <alternativeName>
        <fullName evidence="24">ATP-binding cassette sub-family B member 9</fullName>
    </alternativeName>
    <alternativeName>
        <fullName evidence="23">ATP-binding cassette transporter 9</fullName>
    </alternativeName>
    <alternativeName>
        <fullName evidence="22">TAP-like protein</fullName>
    </alternativeName>
</protein>
<dbReference type="CDD" id="cd03249">
    <property type="entry name" value="ABC_MTABC3_MDL1_MDL2"/>
    <property type="match status" value="1"/>
</dbReference>
<keyword evidence="7" id="KW-0547">Nucleotide-binding</keyword>
<evidence type="ECO:0000256" key="28">
    <source>
        <dbReference type="SAM" id="Phobius"/>
    </source>
</evidence>
<feature type="compositionally biased region" description="Pro residues" evidence="27">
    <location>
        <begin position="1049"/>
        <end position="1067"/>
    </location>
</feature>
<evidence type="ECO:0000256" key="20">
    <source>
        <dbReference type="ARBA" id="ARBA00066336"/>
    </source>
</evidence>
<feature type="domain" description="VPS37 C-terminal" evidence="31">
    <location>
        <begin position="929"/>
        <end position="1018"/>
    </location>
</feature>
<evidence type="ECO:0000256" key="5">
    <source>
        <dbReference type="ARBA" id="ARBA00022448"/>
    </source>
</evidence>
<dbReference type="PROSITE" id="PS50893">
    <property type="entry name" value="ABC_TRANSPORTER_2"/>
    <property type="match status" value="1"/>
</dbReference>
<comment type="function">
    <text evidence="16">Component of the ESCRT-I complex, a regulator of vesicular trafficking process. Required for the sorting of endocytic ubiquitinated cargos into multivesicular bodies. May be involved in cell growth and differentiation.</text>
</comment>
<evidence type="ECO:0000256" key="8">
    <source>
        <dbReference type="ARBA" id="ARBA00022753"/>
    </source>
</evidence>
<accession>A0A6A4SM77</accession>
<comment type="caution">
    <text evidence="32">The sequence shown here is derived from an EMBL/GenBank/DDBJ whole genome shotgun (WGS) entry which is preliminary data.</text>
</comment>
<dbReference type="EC" id="7.4.2.6" evidence="20"/>
<evidence type="ECO:0000256" key="18">
    <source>
        <dbReference type="ARBA" id="ARBA00055204"/>
    </source>
</evidence>
<evidence type="ECO:0000256" key="16">
    <source>
        <dbReference type="ARBA" id="ARBA00025010"/>
    </source>
</evidence>
<dbReference type="GO" id="GO:0016236">
    <property type="term" value="P:macroautophagy"/>
    <property type="evidence" value="ECO:0007669"/>
    <property type="project" value="UniProtKB-ARBA"/>
</dbReference>
<evidence type="ECO:0000256" key="27">
    <source>
        <dbReference type="SAM" id="MobiDB-lite"/>
    </source>
</evidence>
<evidence type="ECO:0000259" key="29">
    <source>
        <dbReference type="PROSITE" id="PS50893"/>
    </source>
</evidence>
<keyword evidence="12" id="KW-1278">Translocase</keyword>
<keyword evidence="11 25" id="KW-0653">Protein transport</keyword>
<evidence type="ECO:0000256" key="2">
    <source>
        <dbReference type="ARBA" id="ARBA00004633"/>
    </source>
</evidence>
<dbReference type="SUPFAM" id="SSF52540">
    <property type="entry name" value="P-loop containing nucleoside triphosphate hydrolases"/>
    <property type="match status" value="1"/>
</dbReference>
<feature type="transmembrane region" description="Helical" evidence="28">
    <location>
        <begin position="336"/>
        <end position="363"/>
    </location>
</feature>
<feature type="compositionally biased region" description="Basic residues" evidence="27">
    <location>
        <begin position="828"/>
        <end position="842"/>
    </location>
</feature>
<evidence type="ECO:0000256" key="4">
    <source>
        <dbReference type="ARBA" id="ARBA00007617"/>
    </source>
</evidence>
<dbReference type="Pfam" id="PF00664">
    <property type="entry name" value="ABC_membrane"/>
    <property type="match status" value="1"/>
</dbReference>
<organism evidence="32 33">
    <name type="scientific">Scophthalmus maximus</name>
    <name type="common">Turbot</name>
    <name type="synonym">Psetta maxima</name>
    <dbReference type="NCBI Taxonomy" id="52904"/>
    <lineage>
        <taxon>Eukaryota</taxon>
        <taxon>Metazoa</taxon>
        <taxon>Chordata</taxon>
        <taxon>Craniata</taxon>
        <taxon>Vertebrata</taxon>
        <taxon>Euteleostomi</taxon>
        <taxon>Actinopterygii</taxon>
        <taxon>Neopterygii</taxon>
        <taxon>Teleostei</taxon>
        <taxon>Neoteleostei</taxon>
        <taxon>Acanthomorphata</taxon>
        <taxon>Carangaria</taxon>
        <taxon>Pleuronectiformes</taxon>
        <taxon>Pleuronectoidei</taxon>
        <taxon>Scophthalmidae</taxon>
        <taxon>Scophthalmus</taxon>
    </lineage>
</organism>
<dbReference type="GO" id="GO:0048306">
    <property type="term" value="F:calcium-dependent protein binding"/>
    <property type="evidence" value="ECO:0007669"/>
    <property type="project" value="UniProtKB-ARBA"/>
</dbReference>
<comment type="subcellular location">
    <subcellularLocation>
        <location evidence="2">Late endosome membrane</location>
        <topology evidence="2">Peripheral membrane protein</topology>
    </subcellularLocation>
    <subcellularLocation>
        <location evidence="1">Lysosome membrane</location>
        <topology evidence="1">Multi-pass membrane protein</topology>
    </subcellularLocation>
</comment>
<dbReference type="Proteomes" id="UP000438429">
    <property type="component" value="Unassembled WGS sequence"/>
</dbReference>
<dbReference type="PANTHER" id="PTHR43394">
    <property type="entry name" value="ATP-DEPENDENT PERMEASE MDL1, MITOCHONDRIAL"/>
    <property type="match status" value="1"/>
</dbReference>
<dbReference type="InterPro" id="IPR011527">
    <property type="entry name" value="ABC1_TM_dom"/>
</dbReference>
<sequence>MGIIAGVSCTVLFTLLDVVVSTVLFTHGSHLVTFRDEVLDFSILTSALDLWGTALLRASLLLGASVGVSWNKADGPQRVAALAPLILLISLVVVTYALAKLLMLTELGPLTQRPWFLGLIGWTCASSLGVVLLWGLLGKEDGSGTRRGSRGEGGSEDTEELVGTADEEEQEVGCQRKNQEEGGDQKKKIGSGATLGRLLSFIRKDAGLLSVAILFLLISAVCEAFIPFYYGRAIDGIVSYKSMEHFAKPVITLAVLALASSLAMGVRGGVFNLTFARLNLRLRSRLFRTLMRQEIAFFDENHTGDVISRLSSDTTQVSDLISQNVNIFLRSTIKGFGFFIFMFGMSWKLTLVTIMGFPFIALVSKLYGEYYKKLTKEVQTTLAEANRVAEETISGMRTVRSFANESGEANSYYAKLLVMFELNKKEALAYACYMWSSSISELALEVAVLYYGGHLVITGQMSSGHLISFFIYMLELGECLESIASVYTGLMQGVGAAEKIFEYLDRKPKHPADGTEAPDACTGLVEFKDVTFAYPTRPETDILKGVSFTLRPGEVTALVGPSGSGKSSCVSLLENFYLPQRGQVLLDGKPVHTFQHDYLHSKVALVGQEPALFARTVEENITYGLSDVPMEAVVQAATKANAHDFITALSKGYETNVGEKGTQLSGGQKQRVAIARALIRTPRVLILDEATSALDAESEHIVQQALNNIMKEHTVLVIAHRLSTVEKANNIIVIDRGHVAEQGPHGQLMASGGLYCKLVQRQVLGIQTGAEVLNPSEDFRQKRDGQRQRRRKSSSSSGASESECKVSCHHLRGEKKKKQQQQQQQQQKQKKKKKKRDQRHNARTGAKMSSFSGKFGAYTMTQLNEMLEDDDKLTTMVQEMDEMQDVQQSKAKTLVNNRTLAEQNLDLQPRLEHKKEQLTKRYNCLQENFESYQLRKSTLDHNSGNTSLDTLLALLQAEGAKIEEETENMADSFLDGDMTLDAFIDAYQSKRKLAHLRRVKIEKLQEMVLKGQRLPQASVPPSRSQDVSAAGSYLVDGSNGSSPVAQPRRQPPPPPSQPAPILHPNPSPAAAYQPPVFSSAMPYPPIPPRTGQPFPSVPSGYPSHFLSQYPPALPQRPSPRMTPQPGFIMQ</sequence>
<dbReference type="PROSITE" id="PS00211">
    <property type="entry name" value="ABC_TRANSPORTER_1"/>
    <property type="match status" value="1"/>
</dbReference>
<dbReference type="Gene3D" id="3.40.50.300">
    <property type="entry name" value="P-loop containing nucleotide triphosphate hydrolases"/>
    <property type="match status" value="1"/>
</dbReference>